<sequence>MGRVLLLVELKGGNDGLNTLVPYADPTYRDLRAGIGVARERVVQLDERVGLHEKLAPLMDSWKAGDLAILQGVGYPYPNRSHFRSSEIWDTASASTQTLSEGWVAQAFNGTPIAKGIGVDCVVADTNVLPSAGPSLRTIVMQDAENFLRQADAMSVVPGVSDGGNPALNHLLSVRQEINAAAAGLRDRLRSAPAPVDAYGQEFLLGRQLDLATRLLTAKVPVIAIKVALGGFDTHANQAPTHERLLAFLATNLATLRQNLIGAGLWNDVVVMTYSEFGRRARQNASAGTDHGTSAPHFVMGGAVKGGLHGVYPSLSDLQDGDLRHTVDFRNVFATLAQGCWGQRYDFGLRQPQRLGFLV</sequence>
<dbReference type="RefSeq" id="WP_216962359.1">
    <property type="nucleotide sequence ID" value="NZ_JAHOPB010000001.1"/>
</dbReference>
<dbReference type="Proteomes" id="UP000727907">
    <property type="component" value="Unassembled WGS sequence"/>
</dbReference>
<dbReference type="PANTHER" id="PTHR43737:SF1">
    <property type="entry name" value="DUF1501 DOMAIN-CONTAINING PROTEIN"/>
    <property type="match status" value="1"/>
</dbReference>
<dbReference type="InterPro" id="IPR010869">
    <property type="entry name" value="DUF1501"/>
</dbReference>
<dbReference type="Pfam" id="PF07394">
    <property type="entry name" value="DUF1501"/>
    <property type="match status" value="1"/>
</dbReference>
<dbReference type="PANTHER" id="PTHR43737">
    <property type="entry name" value="BLL7424 PROTEIN"/>
    <property type="match status" value="1"/>
</dbReference>
<evidence type="ECO:0000313" key="2">
    <source>
        <dbReference type="Proteomes" id="UP000727907"/>
    </source>
</evidence>
<protein>
    <submittedName>
        <fullName evidence="1">DUF1501 domain-containing protein</fullName>
    </submittedName>
</protein>
<dbReference type="EMBL" id="JAHOPB010000001">
    <property type="protein sequence ID" value="MBU8875310.1"/>
    <property type="molecule type" value="Genomic_DNA"/>
</dbReference>
<reference evidence="1 2" key="1">
    <citation type="submission" date="2021-06" db="EMBL/GenBank/DDBJ databases">
        <authorList>
            <person name="Lee D.H."/>
        </authorList>
    </citation>
    <scope>NUCLEOTIDE SEQUENCE [LARGE SCALE GENOMIC DNA]</scope>
    <source>
        <strain evidence="1 2">MMS21-HV4-11</strain>
    </source>
</reference>
<proteinExistence type="predicted"/>
<keyword evidence="2" id="KW-1185">Reference proteome</keyword>
<evidence type="ECO:0000313" key="1">
    <source>
        <dbReference type="EMBL" id="MBU8875310.1"/>
    </source>
</evidence>
<comment type="caution">
    <text evidence="1">The sequence shown here is derived from an EMBL/GenBank/DDBJ whole genome shotgun (WGS) entry which is preliminary data.</text>
</comment>
<name>A0ABS6IQ45_9HYPH</name>
<accession>A0ABS6IQ45</accession>
<gene>
    <name evidence="1" type="ORF">KQ910_16165</name>
</gene>
<organism evidence="1 2">
    <name type="scientific">Reyranella humidisoli</name>
    <dbReference type="NCBI Taxonomy" id="2849149"/>
    <lineage>
        <taxon>Bacteria</taxon>
        <taxon>Pseudomonadati</taxon>
        <taxon>Pseudomonadota</taxon>
        <taxon>Alphaproteobacteria</taxon>
        <taxon>Hyphomicrobiales</taxon>
        <taxon>Reyranellaceae</taxon>
        <taxon>Reyranella</taxon>
    </lineage>
</organism>